<dbReference type="Gene3D" id="2.60.120.600">
    <property type="entry name" value="Domain of unknown function DUF1214, C-terminal domain"/>
    <property type="match status" value="1"/>
</dbReference>
<evidence type="ECO:0000313" key="3">
    <source>
        <dbReference type="EMBL" id="MBK6004811.1"/>
    </source>
</evidence>
<name>A0A934TNX5_9BURK</name>
<comment type="caution">
    <text evidence="3">The sequence shown here is derived from an EMBL/GenBank/DDBJ whole genome shotgun (WGS) entry which is preliminary data.</text>
</comment>
<accession>A0A934TNX5</accession>
<organism evidence="3 4">
    <name type="scientific">Ramlibacter ginsenosidimutans</name>
    <dbReference type="NCBI Taxonomy" id="502333"/>
    <lineage>
        <taxon>Bacteria</taxon>
        <taxon>Pseudomonadati</taxon>
        <taxon>Pseudomonadota</taxon>
        <taxon>Betaproteobacteria</taxon>
        <taxon>Burkholderiales</taxon>
        <taxon>Comamonadaceae</taxon>
        <taxon>Ramlibacter</taxon>
    </lineage>
</organism>
<dbReference type="InterPro" id="IPR010621">
    <property type="entry name" value="DUF1214"/>
</dbReference>
<dbReference type="PANTHER" id="PTHR36509">
    <property type="entry name" value="BLL3101 PROTEIN"/>
    <property type="match status" value="1"/>
</dbReference>
<evidence type="ECO:0000259" key="2">
    <source>
        <dbReference type="Pfam" id="PF06863"/>
    </source>
</evidence>
<sequence>MQVRGDAPARAAIVHTLPLFEMMRMRAATTARRHPTLGFAADDPGSRMRWVNQFTHTHRRLGPDDREVVSPNNDTVYSNAWLDLSQGPVLIDTPEMGDRYWTLGLLDAWTNPFAYIGRRTTGNRRQRTLVHAPGWRGEVPAGVSQVITAPGQDVWIIGRILVDDSPADLEQVRALQAQIAARRVDGSEAGMRVDTRLDGRSVTVPPASLYRAIVDEALARNPVPQGETLHWPLDADALAAELPNVFHLLREKQQPHALGGGWALALSVRTHWGQDVMTRARVARNFIGALGIDEAMYPTAEMDADGQPLHGSNAYELRFPPGAGPRVGAFWSLTMYRRSDCLFVANPINRYSIGDRTPGLRLEADGSLAIRLQADDPGPGCNWLPAPDGEPFYVVLRLYQPQAEHLEFRYSYPSLRRI</sequence>
<dbReference type="Proteomes" id="UP000630528">
    <property type="component" value="Unassembled WGS sequence"/>
</dbReference>
<dbReference type="Pfam" id="PF06742">
    <property type="entry name" value="DUF1214"/>
    <property type="match status" value="1"/>
</dbReference>
<reference evidence="3" key="1">
    <citation type="journal article" date="2012" name="J. Microbiol. Biotechnol.">
        <title>Ramlibacter ginsenosidimutans sp. nov., with ginsenoside-converting activity.</title>
        <authorList>
            <person name="Wang L."/>
            <person name="An D.S."/>
            <person name="Kim S.G."/>
            <person name="Jin F.X."/>
            <person name="Kim S.C."/>
            <person name="Lee S.T."/>
            <person name="Im W.T."/>
        </authorList>
    </citation>
    <scope>NUCLEOTIDE SEQUENCE</scope>
    <source>
        <strain evidence="3">KACC 17527</strain>
    </source>
</reference>
<reference evidence="3" key="2">
    <citation type="submission" date="2021-01" db="EMBL/GenBank/DDBJ databases">
        <authorList>
            <person name="Kang M."/>
        </authorList>
    </citation>
    <scope>NUCLEOTIDE SEQUENCE</scope>
    <source>
        <strain evidence="3">KACC 17527</strain>
    </source>
</reference>
<evidence type="ECO:0000259" key="1">
    <source>
        <dbReference type="Pfam" id="PF06742"/>
    </source>
</evidence>
<dbReference type="InterPro" id="IPR010679">
    <property type="entry name" value="DUF1254"/>
</dbReference>
<proteinExistence type="predicted"/>
<dbReference type="PANTHER" id="PTHR36509:SF2">
    <property type="entry name" value="BLL3101 PROTEIN"/>
    <property type="match status" value="1"/>
</dbReference>
<dbReference type="InterPro" id="IPR037050">
    <property type="entry name" value="DUF1254_sf"/>
</dbReference>
<keyword evidence="4" id="KW-1185">Reference proteome</keyword>
<dbReference type="SUPFAM" id="SSF160935">
    <property type="entry name" value="VPA0735-like"/>
    <property type="match status" value="1"/>
</dbReference>
<dbReference type="Gene3D" id="2.60.40.1610">
    <property type="entry name" value="Domain of unknown function DUF1254"/>
    <property type="match status" value="1"/>
</dbReference>
<dbReference type="AlphaFoldDB" id="A0A934TNX5"/>
<feature type="domain" description="DUF1214" evidence="1">
    <location>
        <begin position="294"/>
        <end position="402"/>
    </location>
</feature>
<evidence type="ECO:0000313" key="4">
    <source>
        <dbReference type="Proteomes" id="UP000630528"/>
    </source>
</evidence>
<dbReference type="Pfam" id="PF06863">
    <property type="entry name" value="DUF1254"/>
    <property type="match status" value="1"/>
</dbReference>
<dbReference type="RefSeq" id="WP_201166189.1">
    <property type="nucleotide sequence ID" value="NZ_JAEPWM010000001.1"/>
</dbReference>
<feature type="domain" description="DUF1254" evidence="2">
    <location>
        <begin position="51"/>
        <end position="181"/>
    </location>
</feature>
<dbReference type="InterPro" id="IPR037049">
    <property type="entry name" value="DUF1214_C_sf"/>
</dbReference>
<protein>
    <submittedName>
        <fullName evidence="3">DUF1254 domain-containing protein</fullName>
    </submittedName>
</protein>
<dbReference type="EMBL" id="JAEPWM010000001">
    <property type="protein sequence ID" value="MBK6004811.1"/>
    <property type="molecule type" value="Genomic_DNA"/>
</dbReference>
<gene>
    <name evidence="3" type="ORF">JJB11_01800</name>
</gene>